<dbReference type="GO" id="GO:0046061">
    <property type="term" value="P:dATP catabolic process"/>
    <property type="evidence" value="ECO:0007669"/>
    <property type="project" value="TreeGrafter"/>
</dbReference>
<dbReference type="InterPro" id="IPR048015">
    <property type="entry name" value="NTP-PPase_MazG-like_N"/>
</dbReference>
<dbReference type="EMBL" id="NWUF01000008">
    <property type="protein sequence ID" value="PCE42309.1"/>
    <property type="molecule type" value="Genomic_DNA"/>
</dbReference>
<dbReference type="GO" id="GO:0046047">
    <property type="term" value="P:TTP catabolic process"/>
    <property type="evidence" value="ECO:0007669"/>
    <property type="project" value="TreeGrafter"/>
</dbReference>
<evidence type="ECO:0000313" key="2">
    <source>
        <dbReference type="EMBL" id="PCE42309.1"/>
    </source>
</evidence>
<dbReference type="GO" id="GO:0006203">
    <property type="term" value="P:dGTP catabolic process"/>
    <property type="evidence" value="ECO:0007669"/>
    <property type="project" value="TreeGrafter"/>
</dbReference>
<dbReference type="CDD" id="cd11529">
    <property type="entry name" value="NTP-PPase_MazG_Cterm"/>
    <property type="match status" value="1"/>
</dbReference>
<gene>
    <name evidence="2" type="ORF">COO09_09870</name>
</gene>
<dbReference type="GO" id="GO:0046052">
    <property type="term" value="P:UTP catabolic process"/>
    <property type="evidence" value="ECO:0007669"/>
    <property type="project" value="TreeGrafter"/>
</dbReference>
<accession>A0A2A4FX87</accession>
<dbReference type="RefSeq" id="WP_066963224.1">
    <property type="nucleotide sequence ID" value="NZ_CP023449.1"/>
</dbReference>
<dbReference type="Gene3D" id="1.10.287.1080">
    <property type="entry name" value="MazG-like"/>
    <property type="match status" value="2"/>
</dbReference>
<dbReference type="PANTHER" id="PTHR30522:SF0">
    <property type="entry name" value="NUCLEOSIDE TRIPHOSPHATE PYROPHOSPHOHYDROLASE"/>
    <property type="match status" value="1"/>
</dbReference>
<dbReference type="PANTHER" id="PTHR30522">
    <property type="entry name" value="NUCLEOSIDE TRIPHOSPHATE PYROPHOSPHOHYDROLASE"/>
    <property type="match status" value="1"/>
</dbReference>
<keyword evidence="2" id="KW-0378">Hydrolase</keyword>
<dbReference type="GO" id="GO:0046081">
    <property type="term" value="P:dUTP catabolic process"/>
    <property type="evidence" value="ECO:0007669"/>
    <property type="project" value="TreeGrafter"/>
</dbReference>
<dbReference type="KEGG" id="rdi:CMV14_13910"/>
<organism evidence="2 3">
    <name type="scientific">Rhizorhabdus dicambivorans</name>
    <dbReference type="NCBI Taxonomy" id="1850238"/>
    <lineage>
        <taxon>Bacteria</taxon>
        <taxon>Pseudomonadati</taxon>
        <taxon>Pseudomonadota</taxon>
        <taxon>Alphaproteobacteria</taxon>
        <taxon>Sphingomonadales</taxon>
        <taxon>Sphingomonadaceae</taxon>
        <taxon>Rhizorhabdus</taxon>
    </lineage>
</organism>
<dbReference type="FunFam" id="1.10.287.1080:FF:000001">
    <property type="entry name" value="Nucleoside triphosphate pyrophosphohydrolase"/>
    <property type="match status" value="1"/>
</dbReference>
<dbReference type="NCBIfam" id="NF007113">
    <property type="entry name" value="PRK09562.1"/>
    <property type="match status" value="1"/>
</dbReference>
<dbReference type="SUPFAM" id="SSF101386">
    <property type="entry name" value="all-alpha NTP pyrophosphatases"/>
    <property type="match status" value="2"/>
</dbReference>
<feature type="domain" description="NTP pyrophosphohydrolase MazG-like" evidence="1">
    <location>
        <begin position="160"/>
        <end position="213"/>
    </location>
</feature>
<dbReference type="AlphaFoldDB" id="A0A2A4FX87"/>
<dbReference type="CDD" id="cd11528">
    <property type="entry name" value="NTP-PPase_MazG_Nterm"/>
    <property type="match status" value="1"/>
</dbReference>
<reference evidence="2 3" key="1">
    <citation type="submission" date="2017-09" db="EMBL/GenBank/DDBJ databases">
        <title>The Catabolism of 3,6-Dichlorosalicylic acid is Initiated by the Cytochrome P450 Monooxygenase DsmABC in Rhizorhabdus dicambivorans Ndbn-20.</title>
        <authorList>
            <person name="Na L."/>
        </authorList>
    </citation>
    <scope>NUCLEOTIDE SEQUENCE [LARGE SCALE GENOMIC DNA]</scope>
    <source>
        <strain evidence="2 3">Ndbn-20m</strain>
    </source>
</reference>
<dbReference type="GO" id="GO:0046076">
    <property type="term" value="P:dTTP catabolic process"/>
    <property type="evidence" value="ECO:0007669"/>
    <property type="project" value="TreeGrafter"/>
</dbReference>
<feature type="domain" description="NTP pyrophosphohydrolase MazG-like" evidence="1">
    <location>
        <begin position="25"/>
        <end position="98"/>
    </location>
</feature>
<dbReference type="Pfam" id="PF03819">
    <property type="entry name" value="MazG"/>
    <property type="match status" value="2"/>
</dbReference>
<sequence>MIEELRDIMARLRDPETGCPWDIEQDFATIAPYTIEEAYEVADAIERGDMDGLRDELGDLQLQVVFHARMAEEAGAFDLKDVLDSISAKMIRRHPHVFGNGASPGWEEIKAAERAGKSEDDSALAGVAGALPALLRAEKLQKRAARTGFDWPDDEGAREKVAEEIDEVREARSNDHRFEEMGDLLFAVVNWARKLGIDPEAALRAANAKFERRFRAMEEMAGDAFAGLSLDEKEALWVEAKRKKAA</sequence>
<protein>
    <submittedName>
        <fullName evidence="2">Nucleoside triphosphate pyrophosphohydrolase</fullName>
    </submittedName>
</protein>
<dbReference type="InterPro" id="IPR011551">
    <property type="entry name" value="NTP_PyrPHydrolase_MazG"/>
</dbReference>
<dbReference type="GO" id="GO:0047429">
    <property type="term" value="F:nucleoside triphosphate diphosphatase activity"/>
    <property type="evidence" value="ECO:0007669"/>
    <property type="project" value="InterPro"/>
</dbReference>
<dbReference type="GO" id="GO:0006950">
    <property type="term" value="P:response to stress"/>
    <property type="evidence" value="ECO:0007669"/>
    <property type="project" value="UniProtKB-ARBA"/>
</dbReference>
<dbReference type="Proteomes" id="UP000218934">
    <property type="component" value="Unassembled WGS sequence"/>
</dbReference>
<dbReference type="OrthoDB" id="9808939at2"/>
<keyword evidence="3" id="KW-1185">Reference proteome</keyword>
<evidence type="ECO:0000313" key="3">
    <source>
        <dbReference type="Proteomes" id="UP000218934"/>
    </source>
</evidence>
<name>A0A2A4FX87_9SPHN</name>
<dbReference type="InterPro" id="IPR004518">
    <property type="entry name" value="MazG-like_dom"/>
</dbReference>
<evidence type="ECO:0000259" key="1">
    <source>
        <dbReference type="Pfam" id="PF03819"/>
    </source>
</evidence>
<proteinExistence type="predicted"/>
<comment type="caution">
    <text evidence="2">The sequence shown here is derived from an EMBL/GenBank/DDBJ whole genome shotgun (WGS) entry which is preliminary data.</text>
</comment>
<dbReference type="InterPro" id="IPR048011">
    <property type="entry name" value="NTP-PPase_MazG-like_C"/>
</dbReference>
<dbReference type="NCBIfam" id="TIGR00444">
    <property type="entry name" value="mazG"/>
    <property type="match status" value="1"/>
</dbReference>